<feature type="chain" id="PRO_5020781091" evidence="1">
    <location>
        <begin position="31"/>
        <end position="141"/>
    </location>
</feature>
<dbReference type="Pfam" id="PF19410">
    <property type="entry name" value="DUF5980"/>
    <property type="match status" value="1"/>
</dbReference>
<gene>
    <name evidence="2" type="ORF">E1292_16780</name>
</gene>
<keyword evidence="1" id="KW-0732">Signal</keyword>
<dbReference type="Proteomes" id="UP000295258">
    <property type="component" value="Unassembled WGS sequence"/>
</dbReference>
<comment type="caution">
    <text evidence="2">The sequence shown here is derived from an EMBL/GenBank/DDBJ whole genome shotgun (WGS) entry which is preliminary data.</text>
</comment>
<reference evidence="2 3" key="1">
    <citation type="submission" date="2019-03" db="EMBL/GenBank/DDBJ databases">
        <title>Draft genome sequences of novel Actinobacteria.</title>
        <authorList>
            <person name="Sahin N."/>
            <person name="Ay H."/>
            <person name="Saygin H."/>
        </authorList>
    </citation>
    <scope>NUCLEOTIDE SEQUENCE [LARGE SCALE GENOMIC DNA]</scope>
    <source>
        <strain evidence="2 3">KC310</strain>
    </source>
</reference>
<name>A0A4R4VKJ7_9ACTN</name>
<accession>A0A4R4VKJ7</accession>
<dbReference type="RefSeq" id="WP_132596150.1">
    <property type="nucleotide sequence ID" value="NZ_SMKO01000038.1"/>
</dbReference>
<evidence type="ECO:0000313" key="2">
    <source>
        <dbReference type="EMBL" id="TDD05531.1"/>
    </source>
</evidence>
<dbReference type="InterPro" id="IPR046023">
    <property type="entry name" value="DUF5980"/>
</dbReference>
<sequence length="141" mass="14803">MRTIKRTARLALGAAAGAALALSSTTPASASTWELKHSHQKICVQTNYSHSTYLIAAVVGSWSTTIHMGMKNLPAGSTNESAPIPPGSNYTDPEDGSTTINGWIGLTFPPLPVGTYESQLAASDGTRTESNPVTINVKAWC</sequence>
<feature type="signal peptide" evidence="1">
    <location>
        <begin position="1"/>
        <end position="30"/>
    </location>
</feature>
<keyword evidence="3" id="KW-1185">Reference proteome</keyword>
<organism evidence="2 3">
    <name type="scientific">Nonomuraea deserti</name>
    <dbReference type="NCBI Taxonomy" id="1848322"/>
    <lineage>
        <taxon>Bacteria</taxon>
        <taxon>Bacillati</taxon>
        <taxon>Actinomycetota</taxon>
        <taxon>Actinomycetes</taxon>
        <taxon>Streptosporangiales</taxon>
        <taxon>Streptosporangiaceae</taxon>
        <taxon>Nonomuraea</taxon>
    </lineage>
</organism>
<evidence type="ECO:0000313" key="3">
    <source>
        <dbReference type="Proteomes" id="UP000295258"/>
    </source>
</evidence>
<dbReference type="AlphaFoldDB" id="A0A4R4VKJ7"/>
<evidence type="ECO:0000256" key="1">
    <source>
        <dbReference type="SAM" id="SignalP"/>
    </source>
</evidence>
<dbReference type="EMBL" id="SMKO01000038">
    <property type="protein sequence ID" value="TDD05531.1"/>
    <property type="molecule type" value="Genomic_DNA"/>
</dbReference>
<protein>
    <submittedName>
        <fullName evidence="2">Uncharacterized protein</fullName>
    </submittedName>
</protein>
<proteinExistence type="predicted"/>